<dbReference type="SUPFAM" id="SSF51735">
    <property type="entry name" value="NAD(P)-binding Rossmann-fold domains"/>
    <property type="match status" value="1"/>
</dbReference>
<sequence length="338" mass="36190">MRVVQVGFGSVGRENLRQLAKRGYQLVGIVDRQEVLDGIDTAGLGFKGEPPVLETDLAKCLDSSKANIILLSTSYEPAHILDVVTKAAAAKCDVITANGIVDVVEIDPQLSQAIQRIAVEAGIRVLGVGIVPGFFSDLLPLFLTGVCADVSAIKFLDRTDFDKYGPDVMRRFGFGLSPEEFDAQAKAGTMLLFERLWQSAHFIAHQLGWPIVKTEQAKQAFVSDRERRGDYAQVKAGTVGGFSHQVVIHSTQSRRIDLEVIGYLDASGDDETPAMSVEIVGNPTFRVDLSGEVLLSSGGVTSTSARMVNSIAALAGAAPGFRATADLPVVTCRDRPSA</sequence>
<name>A0ABU4X4T9_9HYPH</name>
<reference evidence="2 3" key="1">
    <citation type="submission" date="2023-08" db="EMBL/GenBank/DDBJ databases">
        <title>Implementing the SeqCode for naming new Mesorhizobium species isolated from Vachellia karroo root nodules.</title>
        <authorList>
            <person name="Van Lill M."/>
        </authorList>
    </citation>
    <scope>NUCLEOTIDE SEQUENCE [LARGE SCALE GENOMIC DNA]</scope>
    <source>
        <strain evidence="2 3">VK3E</strain>
    </source>
</reference>
<keyword evidence="3" id="KW-1185">Reference proteome</keyword>
<evidence type="ECO:0000313" key="2">
    <source>
        <dbReference type="EMBL" id="MDX8443324.1"/>
    </source>
</evidence>
<dbReference type="Pfam" id="PF19328">
    <property type="entry name" value="DAP_DH_C"/>
    <property type="match status" value="1"/>
</dbReference>
<dbReference type="Gene3D" id="3.40.50.720">
    <property type="entry name" value="NAD(P)-binding Rossmann-like Domain"/>
    <property type="match status" value="1"/>
</dbReference>
<protein>
    <recommendedName>
        <fullName evidence="1">2,4-diaminopentanoate dehydrogenase C-terminal domain-containing protein</fullName>
    </recommendedName>
</protein>
<comment type="caution">
    <text evidence="2">The sequence shown here is derived from an EMBL/GenBank/DDBJ whole genome shotgun (WGS) entry which is preliminary data.</text>
</comment>
<proteinExistence type="predicted"/>
<gene>
    <name evidence="2" type="ORF">RFM51_27525</name>
</gene>
<dbReference type="InterPro" id="IPR036291">
    <property type="entry name" value="NAD(P)-bd_dom_sf"/>
</dbReference>
<evidence type="ECO:0000313" key="3">
    <source>
        <dbReference type="Proteomes" id="UP001272097"/>
    </source>
</evidence>
<dbReference type="EMBL" id="JAVIIS010000060">
    <property type="protein sequence ID" value="MDX8443324.1"/>
    <property type="molecule type" value="Genomic_DNA"/>
</dbReference>
<accession>A0ABU4X4T9</accession>
<dbReference type="RefSeq" id="WP_320217312.1">
    <property type="nucleotide sequence ID" value="NZ_JAVIIS010000060.1"/>
</dbReference>
<dbReference type="Proteomes" id="UP001272097">
    <property type="component" value="Unassembled WGS sequence"/>
</dbReference>
<evidence type="ECO:0000259" key="1">
    <source>
        <dbReference type="Pfam" id="PF19328"/>
    </source>
</evidence>
<dbReference type="InterPro" id="IPR045760">
    <property type="entry name" value="DAP_DH_C"/>
</dbReference>
<organism evidence="2 3">
    <name type="scientific">Mesorhizobium australafricanum</name>
    <dbReference type="NCBI Taxonomy" id="3072311"/>
    <lineage>
        <taxon>Bacteria</taxon>
        <taxon>Pseudomonadati</taxon>
        <taxon>Pseudomonadota</taxon>
        <taxon>Alphaproteobacteria</taxon>
        <taxon>Hyphomicrobiales</taxon>
        <taxon>Phyllobacteriaceae</taxon>
        <taxon>Mesorhizobium</taxon>
    </lineage>
</organism>
<feature type="domain" description="2,4-diaminopentanoate dehydrogenase C-terminal" evidence="1">
    <location>
        <begin position="135"/>
        <end position="332"/>
    </location>
</feature>